<keyword evidence="2" id="KW-1185">Reference proteome</keyword>
<protein>
    <submittedName>
        <fullName evidence="1">Uncharacterized protein</fullName>
    </submittedName>
</protein>
<evidence type="ECO:0000313" key="1">
    <source>
        <dbReference type="EMBL" id="BBZ44555.1"/>
    </source>
</evidence>
<dbReference type="SUPFAM" id="SSF52777">
    <property type="entry name" value="CoA-dependent acyltransferases"/>
    <property type="match status" value="1"/>
</dbReference>
<dbReference type="OrthoDB" id="8183309at2"/>
<dbReference type="Gene3D" id="3.30.559.10">
    <property type="entry name" value="Chloramphenicol acetyltransferase-like domain"/>
    <property type="match status" value="1"/>
</dbReference>
<dbReference type="EMBL" id="AP022614">
    <property type="protein sequence ID" value="BBZ44555.1"/>
    <property type="molecule type" value="Genomic_DNA"/>
</dbReference>
<evidence type="ECO:0000313" key="2">
    <source>
        <dbReference type="Proteomes" id="UP000467105"/>
    </source>
</evidence>
<dbReference type="Proteomes" id="UP000467105">
    <property type="component" value="Chromosome"/>
</dbReference>
<organism evidence="1 2">
    <name type="scientific">Mycobacterium parmense</name>
    <dbReference type="NCBI Taxonomy" id="185642"/>
    <lineage>
        <taxon>Bacteria</taxon>
        <taxon>Bacillati</taxon>
        <taxon>Actinomycetota</taxon>
        <taxon>Actinomycetes</taxon>
        <taxon>Mycobacteriales</taxon>
        <taxon>Mycobacteriaceae</taxon>
        <taxon>Mycobacterium</taxon>
        <taxon>Mycobacterium simiae complex</taxon>
    </lineage>
</organism>
<reference evidence="1 2" key="1">
    <citation type="journal article" date="2019" name="Emerg. Microbes Infect.">
        <title>Comprehensive subspecies identification of 175 nontuberculous mycobacteria species based on 7547 genomic profiles.</title>
        <authorList>
            <person name="Matsumoto Y."/>
            <person name="Kinjo T."/>
            <person name="Motooka D."/>
            <person name="Nabeya D."/>
            <person name="Jung N."/>
            <person name="Uechi K."/>
            <person name="Horii T."/>
            <person name="Iida T."/>
            <person name="Fujita J."/>
            <person name="Nakamura S."/>
        </authorList>
    </citation>
    <scope>NUCLEOTIDE SEQUENCE [LARGE SCALE GENOMIC DNA]</scope>
    <source>
        <strain evidence="1 2">JCM 14742</strain>
    </source>
</reference>
<accession>A0A7I7YRU8</accession>
<gene>
    <name evidence="1" type="ORF">MPRM_18360</name>
</gene>
<proteinExistence type="predicted"/>
<name>A0A7I7YRU8_9MYCO</name>
<dbReference type="AlphaFoldDB" id="A0A7I7YRU8"/>
<sequence>MDQASFLGLRALGYGALVQFNWIYNRAVDIDGLRRFHHNLGYGLLGRRIERSPLPFGRDRWVCARGPADLDIAETARPRADLSAWLLERARLPLDPEHGPSWHLGVLPLLDGGTAISLVTSHTIVDGLGILQAITDAATGRTRYLGYPSPCSRTRTRAVLQDTRQTLASVPEFARALRATARIVRLRRAEVATSIMSAPPRPRDAGDDQPVVPTLTAYVDLADWDACANSLGGNSFTLVAGFAARLGVRLGRVCDDGTVTLSFPVSERTENDTRGNAVVLPTISVDPTHLSSDLAEVRLKFKQAFADLAQITQELLAPLPLASLTPKWVARRTARMGLGAANSPIGCSNVGAIDSAVNRPDGTEADYASGRLIEPWITERTLEGMGGQLFVVSGRVGGRIFLAVNAYLAGQQNSVAALREALSRTFDEFGLVAQIHG</sequence>
<dbReference type="InterPro" id="IPR023213">
    <property type="entry name" value="CAT-like_dom_sf"/>
</dbReference>